<dbReference type="RefSeq" id="WP_192010465.1">
    <property type="nucleotide sequence ID" value="NZ_JACYTQ010000004.1"/>
</dbReference>
<dbReference type="EMBL" id="JACYTQ010000004">
    <property type="protein sequence ID" value="MBD8489571.1"/>
    <property type="molecule type" value="Genomic_DNA"/>
</dbReference>
<protein>
    <submittedName>
        <fullName evidence="6">T9SS type A sorting domain-containing protein</fullName>
    </submittedName>
</protein>
<feature type="domain" description="PKD-like" evidence="5">
    <location>
        <begin position="596"/>
        <end position="674"/>
    </location>
</feature>
<dbReference type="NCBIfam" id="TIGR04183">
    <property type="entry name" value="Por_Secre_tail"/>
    <property type="match status" value="1"/>
</dbReference>
<dbReference type="Gene3D" id="2.130.10.10">
    <property type="entry name" value="YVTN repeat-like/Quinoprotein amine dehydrogenase"/>
    <property type="match status" value="3"/>
</dbReference>
<evidence type="ECO:0000256" key="1">
    <source>
        <dbReference type="ARBA" id="ARBA00022531"/>
    </source>
</evidence>
<name>A0ABR9AL97_9BACT</name>
<keyword evidence="2" id="KW-0604">Photosystem II</keyword>
<keyword evidence="1" id="KW-0602">Photosynthesis</keyword>
<feature type="domain" description="Photosynthesis system II assembly factor Ycf48/Hcf136-like" evidence="3">
    <location>
        <begin position="113"/>
        <end position="176"/>
    </location>
</feature>
<proteinExistence type="predicted"/>
<reference evidence="6 7" key="1">
    <citation type="submission" date="2020-09" db="EMBL/GenBank/DDBJ databases">
        <title>Echinicola sp. CAU 1574 isolated from sand of Sido Beach.</title>
        <authorList>
            <person name="Kim W."/>
        </authorList>
    </citation>
    <scope>NUCLEOTIDE SEQUENCE [LARGE SCALE GENOMIC DNA]</scope>
    <source>
        <strain evidence="6 7">CAU 1574</strain>
    </source>
</reference>
<feature type="domain" description="Secretion system C-terminal sorting" evidence="4">
    <location>
        <begin position="861"/>
        <end position="932"/>
    </location>
</feature>
<evidence type="ECO:0000313" key="7">
    <source>
        <dbReference type="Proteomes" id="UP000647133"/>
    </source>
</evidence>
<organism evidence="6 7">
    <name type="scientific">Echinicola arenosa</name>
    <dbReference type="NCBI Taxonomy" id="2774144"/>
    <lineage>
        <taxon>Bacteria</taxon>
        <taxon>Pseudomonadati</taxon>
        <taxon>Bacteroidota</taxon>
        <taxon>Cytophagia</taxon>
        <taxon>Cytophagales</taxon>
        <taxon>Cyclobacteriaceae</taxon>
        <taxon>Echinicola</taxon>
    </lineage>
</organism>
<feature type="domain" description="Photosynthesis system II assembly factor Ycf48/Hcf136-like" evidence="3">
    <location>
        <begin position="182"/>
        <end position="310"/>
    </location>
</feature>
<dbReference type="InterPro" id="IPR026444">
    <property type="entry name" value="Secre_tail"/>
</dbReference>
<feature type="domain" description="Photosynthesis system II assembly factor Ycf48/Hcf136-like" evidence="3">
    <location>
        <begin position="28"/>
        <end position="105"/>
    </location>
</feature>
<comment type="caution">
    <text evidence="6">The sequence shown here is derived from an EMBL/GenBank/DDBJ whole genome shotgun (WGS) entry which is preliminary data.</text>
</comment>
<evidence type="ECO:0000259" key="4">
    <source>
        <dbReference type="Pfam" id="PF18962"/>
    </source>
</evidence>
<feature type="domain" description="Photosynthesis system II assembly factor Ycf48/Hcf136-like" evidence="3">
    <location>
        <begin position="391"/>
        <end position="516"/>
    </location>
</feature>
<dbReference type="PANTHER" id="PTHR47199">
    <property type="entry name" value="PHOTOSYSTEM II STABILITY/ASSEMBLY FACTOR HCF136, CHLOROPLASTIC"/>
    <property type="match status" value="1"/>
</dbReference>
<dbReference type="PANTHER" id="PTHR47199:SF2">
    <property type="entry name" value="PHOTOSYSTEM II STABILITY_ASSEMBLY FACTOR HCF136, CHLOROPLASTIC"/>
    <property type="match status" value="1"/>
</dbReference>
<dbReference type="Proteomes" id="UP000647133">
    <property type="component" value="Unassembled WGS sequence"/>
</dbReference>
<accession>A0ABR9AL97</accession>
<dbReference type="Pfam" id="PF14870">
    <property type="entry name" value="PSII_BNR"/>
    <property type="match status" value="4"/>
</dbReference>
<sequence>MKKTLLLFLTLIICHCSFSQSWRRVGSWGNELTDIHWVNDDVAYISGDQIILKTVDGGENWVEQEAPLDAKILTLDFFDHNNGIMVGEGGLIFKTNNGGDSWNIVNSGISEDLYSVKFISQNKVWVAGEAGQLLVSENGGNTWTKQNVGTTASLNSICFVNADSGYIATSAAKILKTTNGGKSWQSISTPVSFPLNDVHFSNDTTGYTVGDKGTILKTIDAGLSWAYIQSGTNYDYHRVAFNESNANIGIIGGEGGIVLYTNNAGLTFVERTSRTTEDIAGIDYKLSSNTVFAVANSGVLISSTNSGSSWSLRMSGRNNHFSAIDFVTDVRGYIAGEEALILLTTNGGTSFTDRSRPLDVDFYDIEFETAAFGYVVGDGGTILNTTNSGGSWTALNPNTEKNLYGLHFFDTDVGYIVGEGGYIAKTENRGVNWETIQEGTGSVNFKDVNFFNDQIGLIIGEQGKLFRTTGNDVWEEISLAESNDLNSLVVLDEGTALVVGNSGVLYKTSDAGVNWEKLNTIFNSDFKDIDFLDGEVGFIVGDKGLIIQTMDQGLSWEQVSTNTFQDFMAISFGDINTGYAVGENGIFYQYSCLLPEATSGIFGLDNICMSQQIYTIQDEAVGDLSFEWRVDGGRIIQGQGSNRIIVEWNTPGRNAVLVQGQNVCGKGPTTALEVLVSEEPMQLVEVIGDGVACYGSTQLFEVDSVAGTEYVWEVTGGAIQSGQGTAHIMVDWTELGEQHLTVFARNACGQGPDLNKSITVIQSPEQPGVIQGAVQVGLVEETYEVPAVSGINYQWETGGGGNIISGQGTSSVVVSWEKEGDFELKVTPMNACNEGQGQSLNVNVNLITAIENEEGNPNVKIYPNPSEGDIHISVKGIGDVKEIRVLNSLGQNLQKISPGFGIFDFDIQNLPKGVLFVVVESSVGKTVDKVWIK</sequence>
<dbReference type="InterPro" id="IPR015943">
    <property type="entry name" value="WD40/YVTN_repeat-like_dom_sf"/>
</dbReference>
<evidence type="ECO:0000256" key="2">
    <source>
        <dbReference type="ARBA" id="ARBA00023276"/>
    </source>
</evidence>
<feature type="domain" description="PKD-like" evidence="5">
    <location>
        <begin position="682"/>
        <end position="752"/>
    </location>
</feature>
<evidence type="ECO:0000259" key="3">
    <source>
        <dbReference type="Pfam" id="PF14870"/>
    </source>
</evidence>
<gene>
    <name evidence="6" type="ORF">IFO69_12520</name>
</gene>
<dbReference type="SUPFAM" id="SSF110296">
    <property type="entry name" value="Oligoxyloglucan reducing end-specific cellobiohydrolase"/>
    <property type="match status" value="2"/>
</dbReference>
<keyword evidence="7" id="KW-1185">Reference proteome</keyword>
<feature type="domain" description="PKD-like" evidence="5">
    <location>
        <begin position="764"/>
        <end position="842"/>
    </location>
</feature>
<dbReference type="InterPro" id="IPR045829">
    <property type="entry name" value="PKD_6"/>
</dbReference>
<dbReference type="Pfam" id="PF19408">
    <property type="entry name" value="PKD_6"/>
    <property type="match status" value="3"/>
</dbReference>
<evidence type="ECO:0000259" key="5">
    <source>
        <dbReference type="Pfam" id="PF19408"/>
    </source>
</evidence>
<dbReference type="InterPro" id="IPR028203">
    <property type="entry name" value="PSII_CF48-like_dom"/>
</dbReference>
<dbReference type="Pfam" id="PF18962">
    <property type="entry name" value="Por_Secre_tail"/>
    <property type="match status" value="1"/>
</dbReference>
<evidence type="ECO:0000313" key="6">
    <source>
        <dbReference type="EMBL" id="MBD8489571.1"/>
    </source>
</evidence>